<gene>
    <name evidence="8" type="ORF">EDD31_1774</name>
</gene>
<evidence type="ECO:0000256" key="5">
    <source>
        <dbReference type="ARBA" id="ARBA00023136"/>
    </source>
</evidence>
<evidence type="ECO:0000256" key="2">
    <source>
        <dbReference type="ARBA" id="ARBA00022475"/>
    </source>
</evidence>
<keyword evidence="4 6" id="KW-1133">Transmembrane helix</keyword>
<dbReference type="AlphaFoldDB" id="A0A3N2BDS5"/>
<feature type="transmembrane region" description="Helical" evidence="6">
    <location>
        <begin position="6"/>
        <end position="28"/>
    </location>
</feature>
<evidence type="ECO:0000256" key="6">
    <source>
        <dbReference type="SAM" id="Phobius"/>
    </source>
</evidence>
<keyword evidence="9" id="KW-1185">Reference proteome</keyword>
<dbReference type="Pfam" id="PF13396">
    <property type="entry name" value="PLDc_N"/>
    <property type="match status" value="1"/>
</dbReference>
<dbReference type="Proteomes" id="UP000280668">
    <property type="component" value="Unassembled WGS sequence"/>
</dbReference>
<dbReference type="OrthoDB" id="3298527at2"/>
<proteinExistence type="predicted"/>
<protein>
    <submittedName>
        <fullName evidence="8">Phospholipase D-like protein</fullName>
    </submittedName>
</protein>
<evidence type="ECO:0000313" key="8">
    <source>
        <dbReference type="EMBL" id="ROR73396.1"/>
    </source>
</evidence>
<name>A0A3N2BDS5_9MICO</name>
<evidence type="ECO:0000256" key="1">
    <source>
        <dbReference type="ARBA" id="ARBA00004651"/>
    </source>
</evidence>
<feature type="domain" description="Cardiolipin synthase N-terminal" evidence="7">
    <location>
        <begin position="19"/>
        <end position="61"/>
    </location>
</feature>
<feature type="transmembrane region" description="Helical" evidence="6">
    <location>
        <begin position="40"/>
        <end position="60"/>
    </location>
</feature>
<dbReference type="EMBL" id="RKHK01000001">
    <property type="protein sequence ID" value="ROR73396.1"/>
    <property type="molecule type" value="Genomic_DNA"/>
</dbReference>
<dbReference type="GO" id="GO:0005886">
    <property type="term" value="C:plasma membrane"/>
    <property type="evidence" value="ECO:0007669"/>
    <property type="project" value="UniProtKB-SubCell"/>
</dbReference>
<sequence>MFGEPLALIGAAIGLSLIVLFFAAVVSIMNSRSYTAGLKALWILGVLAFPLLGPLVWFFVGKNSHG</sequence>
<evidence type="ECO:0000256" key="4">
    <source>
        <dbReference type="ARBA" id="ARBA00022989"/>
    </source>
</evidence>
<evidence type="ECO:0000256" key="3">
    <source>
        <dbReference type="ARBA" id="ARBA00022692"/>
    </source>
</evidence>
<keyword evidence="3 6" id="KW-0812">Transmembrane</keyword>
<dbReference type="RefSeq" id="WP_123303819.1">
    <property type="nucleotide sequence ID" value="NZ_RKHK01000001.1"/>
</dbReference>
<keyword evidence="5 6" id="KW-0472">Membrane</keyword>
<accession>A0A3N2BDS5</accession>
<reference evidence="8 9" key="1">
    <citation type="submission" date="2018-11" db="EMBL/GenBank/DDBJ databases">
        <title>Sequencing the genomes of 1000 actinobacteria strains.</title>
        <authorList>
            <person name="Klenk H.-P."/>
        </authorList>
    </citation>
    <scope>NUCLEOTIDE SEQUENCE [LARGE SCALE GENOMIC DNA]</scope>
    <source>
        <strain evidence="8 9">DSM 11294</strain>
    </source>
</reference>
<evidence type="ECO:0000313" key="9">
    <source>
        <dbReference type="Proteomes" id="UP000280668"/>
    </source>
</evidence>
<comment type="subcellular location">
    <subcellularLocation>
        <location evidence="1">Cell membrane</location>
        <topology evidence="1">Multi-pass membrane protein</topology>
    </subcellularLocation>
</comment>
<keyword evidence="2" id="KW-1003">Cell membrane</keyword>
<comment type="caution">
    <text evidence="8">The sequence shown here is derived from an EMBL/GenBank/DDBJ whole genome shotgun (WGS) entry which is preliminary data.</text>
</comment>
<organism evidence="8 9">
    <name type="scientific">Bogoriella caseilytica</name>
    <dbReference type="NCBI Taxonomy" id="56055"/>
    <lineage>
        <taxon>Bacteria</taxon>
        <taxon>Bacillati</taxon>
        <taxon>Actinomycetota</taxon>
        <taxon>Actinomycetes</taxon>
        <taxon>Micrococcales</taxon>
        <taxon>Bogoriellaceae</taxon>
        <taxon>Bogoriella</taxon>
    </lineage>
</organism>
<dbReference type="InterPro" id="IPR027379">
    <property type="entry name" value="CLS_N"/>
</dbReference>
<evidence type="ECO:0000259" key="7">
    <source>
        <dbReference type="Pfam" id="PF13396"/>
    </source>
</evidence>